<comment type="caution">
    <text evidence="1">The sequence shown here is derived from an EMBL/GenBank/DDBJ whole genome shotgun (WGS) entry which is preliminary data.</text>
</comment>
<evidence type="ECO:0000313" key="2">
    <source>
        <dbReference type="Proteomes" id="UP000824469"/>
    </source>
</evidence>
<dbReference type="Proteomes" id="UP000824469">
    <property type="component" value="Unassembled WGS sequence"/>
</dbReference>
<proteinExistence type="predicted"/>
<dbReference type="EMBL" id="JAHRHJ020000011">
    <property type="protein sequence ID" value="KAH9296513.1"/>
    <property type="molecule type" value="Genomic_DNA"/>
</dbReference>
<sequence>PLALESAEEVAAHLEKEDKLKVIMLVAEYNKVLTDVRAAAQIMGVTYDHCVNQEKVTSILLASDEAKLKDFREKNKGNRAEQERIIAEVENKS</sequence>
<feature type="non-terminal residue" evidence="1">
    <location>
        <position position="1"/>
    </location>
</feature>
<dbReference type="AlphaFoldDB" id="A0AA38FBH0"/>
<protein>
    <submittedName>
        <fullName evidence="1">Uncharacterized protein</fullName>
    </submittedName>
</protein>
<evidence type="ECO:0000313" key="1">
    <source>
        <dbReference type="EMBL" id="KAH9296513.1"/>
    </source>
</evidence>
<name>A0AA38FBH0_TAXCH</name>
<accession>A0AA38FBH0</accession>
<reference evidence="1 2" key="1">
    <citation type="journal article" date="2021" name="Nat. Plants">
        <title>The Taxus genome provides insights into paclitaxel biosynthesis.</title>
        <authorList>
            <person name="Xiong X."/>
            <person name="Gou J."/>
            <person name="Liao Q."/>
            <person name="Li Y."/>
            <person name="Zhou Q."/>
            <person name="Bi G."/>
            <person name="Li C."/>
            <person name="Du R."/>
            <person name="Wang X."/>
            <person name="Sun T."/>
            <person name="Guo L."/>
            <person name="Liang H."/>
            <person name="Lu P."/>
            <person name="Wu Y."/>
            <person name="Zhang Z."/>
            <person name="Ro D.K."/>
            <person name="Shang Y."/>
            <person name="Huang S."/>
            <person name="Yan J."/>
        </authorList>
    </citation>
    <scope>NUCLEOTIDE SEQUENCE [LARGE SCALE GENOMIC DNA]</scope>
    <source>
        <strain evidence="1">Ta-2019</strain>
    </source>
</reference>
<gene>
    <name evidence="1" type="ORF">KI387_040101</name>
</gene>
<keyword evidence="2" id="KW-1185">Reference proteome</keyword>
<organism evidence="1 2">
    <name type="scientific">Taxus chinensis</name>
    <name type="common">Chinese yew</name>
    <name type="synonym">Taxus wallichiana var. chinensis</name>
    <dbReference type="NCBI Taxonomy" id="29808"/>
    <lineage>
        <taxon>Eukaryota</taxon>
        <taxon>Viridiplantae</taxon>
        <taxon>Streptophyta</taxon>
        <taxon>Embryophyta</taxon>
        <taxon>Tracheophyta</taxon>
        <taxon>Spermatophyta</taxon>
        <taxon>Pinopsida</taxon>
        <taxon>Pinidae</taxon>
        <taxon>Conifers II</taxon>
        <taxon>Cupressales</taxon>
        <taxon>Taxaceae</taxon>
        <taxon>Taxus</taxon>
    </lineage>
</organism>